<name>A0ABD0XI04_UMBPY</name>
<keyword evidence="1" id="KW-0472">Membrane</keyword>
<dbReference type="AlphaFoldDB" id="A0ABD0XI04"/>
<gene>
    <name evidence="2" type="ORF">UPYG_G00085750</name>
</gene>
<keyword evidence="3" id="KW-1185">Reference proteome</keyword>
<keyword evidence="1" id="KW-1133">Transmembrane helix</keyword>
<proteinExistence type="predicted"/>
<protein>
    <submittedName>
        <fullName evidence="2">Uncharacterized protein</fullName>
    </submittedName>
</protein>
<dbReference type="EMBL" id="JAGEUA010000002">
    <property type="protein sequence ID" value="KAL1007367.1"/>
    <property type="molecule type" value="Genomic_DNA"/>
</dbReference>
<comment type="caution">
    <text evidence="2">The sequence shown here is derived from an EMBL/GenBank/DDBJ whole genome shotgun (WGS) entry which is preliminary data.</text>
</comment>
<keyword evidence="1" id="KW-0812">Transmembrane</keyword>
<evidence type="ECO:0000313" key="2">
    <source>
        <dbReference type="EMBL" id="KAL1007367.1"/>
    </source>
</evidence>
<reference evidence="2 3" key="1">
    <citation type="submission" date="2024-06" db="EMBL/GenBank/DDBJ databases">
        <authorList>
            <person name="Pan Q."/>
            <person name="Wen M."/>
            <person name="Jouanno E."/>
            <person name="Zahm M."/>
            <person name="Klopp C."/>
            <person name="Cabau C."/>
            <person name="Louis A."/>
            <person name="Berthelot C."/>
            <person name="Parey E."/>
            <person name="Roest Crollius H."/>
            <person name="Montfort J."/>
            <person name="Robinson-Rechavi M."/>
            <person name="Bouchez O."/>
            <person name="Lampietro C."/>
            <person name="Lopez Roques C."/>
            <person name="Donnadieu C."/>
            <person name="Postlethwait J."/>
            <person name="Bobe J."/>
            <person name="Verreycken H."/>
            <person name="Guiguen Y."/>
        </authorList>
    </citation>
    <scope>NUCLEOTIDE SEQUENCE [LARGE SCALE GENOMIC DNA]</scope>
    <source>
        <strain evidence="2">Up_M1</strain>
        <tissue evidence="2">Testis</tissue>
    </source>
</reference>
<sequence>MQTLQIQLAHCSEIRWVPRWYIPVFLFIPPPSVFIEPSISSLKLCFEDIIEYWLITFAQLLHLSILTSIFTQHLERRTELARSRADQKDCP</sequence>
<evidence type="ECO:0000256" key="1">
    <source>
        <dbReference type="SAM" id="Phobius"/>
    </source>
</evidence>
<feature type="transmembrane region" description="Helical" evidence="1">
    <location>
        <begin position="52"/>
        <end position="74"/>
    </location>
</feature>
<dbReference type="Proteomes" id="UP001557470">
    <property type="component" value="Unassembled WGS sequence"/>
</dbReference>
<organism evidence="2 3">
    <name type="scientific">Umbra pygmaea</name>
    <name type="common">Eastern mudminnow</name>
    <dbReference type="NCBI Taxonomy" id="75934"/>
    <lineage>
        <taxon>Eukaryota</taxon>
        <taxon>Metazoa</taxon>
        <taxon>Chordata</taxon>
        <taxon>Craniata</taxon>
        <taxon>Vertebrata</taxon>
        <taxon>Euteleostomi</taxon>
        <taxon>Actinopterygii</taxon>
        <taxon>Neopterygii</taxon>
        <taxon>Teleostei</taxon>
        <taxon>Protacanthopterygii</taxon>
        <taxon>Esociformes</taxon>
        <taxon>Umbridae</taxon>
        <taxon>Umbra</taxon>
    </lineage>
</organism>
<evidence type="ECO:0000313" key="3">
    <source>
        <dbReference type="Proteomes" id="UP001557470"/>
    </source>
</evidence>
<accession>A0ABD0XI04</accession>
<feature type="transmembrane region" description="Helical" evidence="1">
    <location>
        <begin position="20"/>
        <end position="40"/>
    </location>
</feature>